<reference evidence="3" key="1">
    <citation type="submission" date="2022-11" db="UniProtKB">
        <authorList>
            <consortium name="WormBaseParasite"/>
        </authorList>
    </citation>
    <scope>IDENTIFICATION</scope>
</reference>
<evidence type="ECO:0000256" key="1">
    <source>
        <dbReference type="SAM" id="MobiDB-lite"/>
    </source>
</evidence>
<name>A0A914ICG6_GLORO</name>
<dbReference type="WBParaSite" id="Gr19_v10_g8651.t1">
    <property type="protein sequence ID" value="Gr19_v10_g8651.t1"/>
    <property type="gene ID" value="Gr19_v10_g8651"/>
</dbReference>
<dbReference type="Proteomes" id="UP000887572">
    <property type="component" value="Unplaced"/>
</dbReference>
<feature type="region of interest" description="Disordered" evidence="1">
    <location>
        <begin position="80"/>
        <end position="117"/>
    </location>
</feature>
<feature type="compositionally biased region" description="Basic and acidic residues" evidence="1">
    <location>
        <begin position="86"/>
        <end position="95"/>
    </location>
</feature>
<evidence type="ECO:0000313" key="3">
    <source>
        <dbReference type="WBParaSite" id="Gr19_v10_g8651.t1"/>
    </source>
</evidence>
<keyword evidence="2" id="KW-1185">Reference proteome</keyword>
<dbReference type="AlphaFoldDB" id="A0A914ICG6"/>
<accession>A0A914ICG6</accession>
<sequence length="117" mass="13314">MCISINQLLECFSPPNCLNFRRAPSAHNITKLIEHVLSTPNSLNMSTDSRILQGLWPTPFCANVQRQLIIGNIHSMHCLHRAPRSKQKESREAERAVTPPPPDHGNFWRNPPGDKHF</sequence>
<protein>
    <submittedName>
        <fullName evidence="3">Uncharacterized protein</fullName>
    </submittedName>
</protein>
<organism evidence="2 3">
    <name type="scientific">Globodera rostochiensis</name>
    <name type="common">Golden nematode worm</name>
    <name type="synonym">Heterodera rostochiensis</name>
    <dbReference type="NCBI Taxonomy" id="31243"/>
    <lineage>
        <taxon>Eukaryota</taxon>
        <taxon>Metazoa</taxon>
        <taxon>Ecdysozoa</taxon>
        <taxon>Nematoda</taxon>
        <taxon>Chromadorea</taxon>
        <taxon>Rhabditida</taxon>
        <taxon>Tylenchina</taxon>
        <taxon>Tylenchomorpha</taxon>
        <taxon>Tylenchoidea</taxon>
        <taxon>Heteroderidae</taxon>
        <taxon>Heteroderinae</taxon>
        <taxon>Globodera</taxon>
    </lineage>
</organism>
<evidence type="ECO:0000313" key="2">
    <source>
        <dbReference type="Proteomes" id="UP000887572"/>
    </source>
</evidence>
<proteinExistence type="predicted"/>